<evidence type="ECO:0000313" key="4">
    <source>
        <dbReference type="Proteomes" id="UP000264310"/>
    </source>
</evidence>
<dbReference type="PANTHER" id="PTHR23131">
    <property type="entry name" value="ENDORIBONUCLEASE LACTB2"/>
    <property type="match status" value="1"/>
</dbReference>
<protein>
    <submittedName>
        <fullName evidence="3">MBL fold metallo-hydrolase</fullName>
    </submittedName>
</protein>
<feature type="region of interest" description="Disordered" evidence="1">
    <location>
        <begin position="1"/>
        <end position="26"/>
    </location>
</feature>
<dbReference type="SMART" id="SM00849">
    <property type="entry name" value="Lactamase_B"/>
    <property type="match status" value="1"/>
</dbReference>
<dbReference type="AlphaFoldDB" id="A0A371WYL9"/>
<evidence type="ECO:0000256" key="1">
    <source>
        <dbReference type="SAM" id="MobiDB-lite"/>
    </source>
</evidence>
<dbReference type="InterPro" id="IPR001279">
    <property type="entry name" value="Metallo-B-lactamas"/>
</dbReference>
<dbReference type="GO" id="GO:0016787">
    <property type="term" value="F:hydrolase activity"/>
    <property type="evidence" value="ECO:0007669"/>
    <property type="project" value="UniProtKB-KW"/>
</dbReference>
<dbReference type="PANTHER" id="PTHR23131:SF0">
    <property type="entry name" value="ENDORIBONUCLEASE LACTB2"/>
    <property type="match status" value="1"/>
</dbReference>
<dbReference type="Gene3D" id="1.10.10.10">
    <property type="entry name" value="Winged helix-like DNA-binding domain superfamily/Winged helix DNA-binding domain"/>
    <property type="match status" value="1"/>
</dbReference>
<dbReference type="Gene3D" id="3.60.15.10">
    <property type="entry name" value="Ribonuclease Z/Hydroxyacylglutathione hydrolase-like"/>
    <property type="match status" value="1"/>
</dbReference>
<evidence type="ECO:0000313" key="3">
    <source>
        <dbReference type="EMBL" id="RFC62097.1"/>
    </source>
</evidence>
<evidence type="ECO:0000259" key="2">
    <source>
        <dbReference type="SMART" id="SM00849"/>
    </source>
</evidence>
<dbReference type="Proteomes" id="UP000264310">
    <property type="component" value="Unassembled WGS sequence"/>
</dbReference>
<keyword evidence="4" id="KW-1185">Reference proteome</keyword>
<dbReference type="CDD" id="cd16278">
    <property type="entry name" value="metallo-hydrolase-like_MBL-fold"/>
    <property type="match status" value="1"/>
</dbReference>
<dbReference type="Pfam" id="PF00753">
    <property type="entry name" value="Lactamase_B"/>
    <property type="match status" value="1"/>
</dbReference>
<organism evidence="3 4">
    <name type="scientific">Fulvimarina endophytica</name>
    <dbReference type="NCBI Taxonomy" id="2293836"/>
    <lineage>
        <taxon>Bacteria</taxon>
        <taxon>Pseudomonadati</taxon>
        <taxon>Pseudomonadota</taxon>
        <taxon>Alphaproteobacteria</taxon>
        <taxon>Hyphomicrobiales</taxon>
        <taxon>Aurantimonadaceae</taxon>
        <taxon>Fulvimarina</taxon>
    </lineage>
</organism>
<dbReference type="InterPro" id="IPR036388">
    <property type="entry name" value="WH-like_DNA-bd_sf"/>
</dbReference>
<keyword evidence="3" id="KW-0378">Hydrolase</keyword>
<accession>A0A371WYL9</accession>
<name>A0A371WYL9_9HYPH</name>
<gene>
    <name evidence="3" type="ORF">DYI37_17800</name>
</gene>
<feature type="compositionally biased region" description="Basic residues" evidence="1">
    <location>
        <begin position="1"/>
        <end position="11"/>
    </location>
</feature>
<comment type="caution">
    <text evidence="3">The sequence shown here is derived from an EMBL/GenBank/DDBJ whole genome shotgun (WGS) entry which is preliminary data.</text>
</comment>
<feature type="domain" description="Metallo-beta-lactamase" evidence="2">
    <location>
        <begin position="46"/>
        <end position="214"/>
    </location>
</feature>
<dbReference type="SUPFAM" id="SSF56281">
    <property type="entry name" value="Metallo-hydrolase/oxidoreductase"/>
    <property type="match status" value="1"/>
</dbReference>
<dbReference type="InterPro" id="IPR050662">
    <property type="entry name" value="Sec-metab_biosynth-thioest"/>
</dbReference>
<dbReference type="InterPro" id="IPR036866">
    <property type="entry name" value="RibonucZ/Hydroxyglut_hydro"/>
</dbReference>
<dbReference type="EMBL" id="QURL01000009">
    <property type="protein sequence ID" value="RFC62097.1"/>
    <property type="molecule type" value="Genomic_DNA"/>
</dbReference>
<sequence length="301" mass="32089">MLAARLRPKSRLPKERPAMADTASTALPNGIVRVTANNPGPMTFRGTNSYVVGDEEACFVLDPGPEDEAHLEALSRAVAGRRVEALVLTHRHGDHSGLVARARTLFDAPLLAAASPERSYQASVDFGALVPDETLADGQRLDLAGHPVEVVATPGHTSDHLSFALPETGLLFSGDHVMGWSTTVIIPPDGSMRNYRASLSVLLARKDDLYLPGHGDPVAQPHRLVRSILAHRAQREAMILAALKEGPARLHDLVARLYPNLEGPLAIAASYSVKAHLAELHARGAISGPDPVTSEGPFALD</sequence>
<reference evidence="3 4" key="1">
    <citation type="submission" date="2018-08" db="EMBL/GenBank/DDBJ databases">
        <title>Fulvimarina sp. 85, whole genome shotgun sequence.</title>
        <authorList>
            <person name="Tuo L."/>
        </authorList>
    </citation>
    <scope>NUCLEOTIDE SEQUENCE [LARGE SCALE GENOMIC DNA]</scope>
    <source>
        <strain evidence="3 4">85</strain>
    </source>
</reference>
<proteinExistence type="predicted"/>